<evidence type="ECO:0000256" key="2">
    <source>
        <dbReference type="ARBA" id="ARBA00001964"/>
    </source>
</evidence>
<dbReference type="GO" id="GO:0019288">
    <property type="term" value="P:isopentenyl diphosphate biosynthetic process, methylerythritol 4-phosphate pathway"/>
    <property type="evidence" value="ECO:0007669"/>
    <property type="project" value="TreeGrafter"/>
</dbReference>
<dbReference type="InterPro" id="IPR029061">
    <property type="entry name" value="THDP-binding"/>
</dbReference>
<keyword evidence="7" id="KW-0808">Transferase</keyword>
<comment type="similarity">
    <text evidence="4">Belongs to the transketolase family. DXPS subfamily.</text>
</comment>
<evidence type="ECO:0000256" key="11">
    <source>
        <dbReference type="ARBA" id="ARBA00023052"/>
    </source>
</evidence>
<evidence type="ECO:0000256" key="10">
    <source>
        <dbReference type="ARBA" id="ARBA00022977"/>
    </source>
</evidence>
<accession>A0A6A0B833</accession>
<dbReference type="EMBL" id="BLLH01000004">
    <property type="protein sequence ID" value="GFH40514.1"/>
    <property type="molecule type" value="Genomic_DNA"/>
</dbReference>
<dbReference type="SMART" id="SM00861">
    <property type="entry name" value="Transket_pyr"/>
    <property type="match status" value="1"/>
</dbReference>
<dbReference type="Proteomes" id="UP000475928">
    <property type="component" value="Unassembled WGS sequence"/>
</dbReference>
<comment type="cofactor">
    <cofactor evidence="1">
        <name>Mg(2+)</name>
        <dbReference type="ChEBI" id="CHEBI:18420"/>
    </cofactor>
</comment>
<dbReference type="InterPro" id="IPR049557">
    <property type="entry name" value="Transketolase_CS"/>
</dbReference>
<dbReference type="InterPro" id="IPR033248">
    <property type="entry name" value="Transketolase_C"/>
</dbReference>
<evidence type="ECO:0000256" key="3">
    <source>
        <dbReference type="ARBA" id="ARBA00004980"/>
    </source>
</evidence>
<evidence type="ECO:0000259" key="13">
    <source>
        <dbReference type="SMART" id="SM00861"/>
    </source>
</evidence>
<name>A0A6A0B833_9LACT</name>
<proteinExistence type="inferred from homology"/>
<comment type="caution">
    <text evidence="14">The sequence shown here is derived from an EMBL/GenBank/DDBJ whole genome shotgun (WGS) entry which is preliminary data.</text>
</comment>
<dbReference type="SUPFAM" id="SSF52922">
    <property type="entry name" value="TK C-terminal domain-like"/>
    <property type="match status" value="1"/>
</dbReference>
<dbReference type="PANTHER" id="PTHR43322:SF1">
    <property type="entry name" value="1-DEOXY-D-XYLULOSE-5-PHOSPHATE SYNTHASE"/>
    <property type="match status" value="1"/>
</dbReference>
<dbReference type="CDD" id="cd02007">
    <property type="entry name" value="TPP_DXS"/>
    <property type="match status" value="1"/>
</dbReference>
<evidence type="ECO:0000256" key="5">
    <source>
        <dbReference type="ARBA" id="ARBA00011738"/>
    </source>
</evidence>
<dbReference type="CDD" id="cd07033">
    <property type="entry name" value="TPP_PYR_DXS_TK_like"/>
    <property type="match status" value="1"/>
</dbReference>
<sequence length="597" mass="64717">MTILDKVNSPADIKTLPSAELNELASDVRAAIIHRDSQVGGHLGPNLGVVEMTIALHKVFNSPTDKLIWDVSHQSYPHKILTGRKAFFTDSDKLGGTTGYTDPKENEHDFIRVGHTSTSVATAVGYAKARDLQGKQENIIAIIGDGALSGGLAFEGLDGAGDFKNNLIVILNDNEWAIDENHGGMYRHLAALRESNGTLENNLFKSFGLDYKYLDAGNDIEKLTELFESVKDIDHPIVLHIHTKKGNGYQPAIENPVVLHQMFGPFNPETGEYLDQTAPGRAYDDVIGEFMEDKLASGDKLVAITAAIPMFFGLMGFAQKHPENYIDGGIAEQYTVTLGGAIAKAGTRAFIFQYATFLQRAYDQLNHDLALNEEPAIVIVKGGMIGGNNDTHQGSFVNSITSNIPNIIDLAPASEADLKAMLNWAYNQHEHPVIIHLSERGFETRPTRVTNFSQPSYELVKSGEGVAILGLGGMLTTAEAAADELAKVGVNATVVNPHSINQVDTAVLDKLAETHSVFVTLEDGAVDGGFGQKVASYLSQKGVKVLVKGADTIFIDNTPQDELFTTFRLTPALIAEDVKAAFEQPEARGFIKKLFSK</sequence>
<evidence type="ECO:0000313" key="14">
    <source>
        <dbReference type="EMBL" id="GFH40514.1"/>
    </source>
</evidence>
<keyword evidence="10" id="KW-0784">Thiamine biosynthesis</keyword>
<dbReference type="NCBIfam" id="NF008968">
    <property type="entry name" value="PRK12315.1"/>
    <property type="match status" value="1"/>
</dbReference>
<reference evidence="14 15" key="1">
    <citation type="submission" date="2020-02" db="EMBL/GenBank/DDBJ databases">
        <title>Draft genome sequence of Lactococcus sp. Hs20B0-1.</title>
        <authorList>
            <person name="Noda S."/>
            <person name="Yuki M."/>
            <person name="Ohkuma M."/>
        </authorList>
    </citation>
    <scope>NUCLEOTIDE SEQUENCE [LARGE SCALE GENOMIC DNA]</scope>
    <source>
        <strain evidence="14 15">Hs20B0-1</strain>
    </source>
</reference>
<dbReference type="PANTHER" id="PTHR43322">
    <property type="entry name" value="1-D-DEOXYXYLULOSE 5-PHOSPHATE SYNTHASE-RELATED"/>
    <property type="match status" value="1"/>
</dbReference>
<comment type="pathway">
    <text evidence="3">Metabolic intermediate biosynthesis; 1-deoxy-D-xylulose 5-phosphate biosynthesis; 1-deoxy-D-xylulose 5-phosphate from D-glyceraldehyde 3-phosphate and pyruvate: step 1/1.</text>
</comment>
<dbReference type="Pfam" id="PF02779">
    <property type="entry name" value="Transket_pyr"/>
    <property type="match status" value="1"/>
</dbReference>
<evidence type="ECO:0000256" key="7">
    <source>
        <dbReference type="ARBA" id="ARBA00022679"/>
    </source>
</evidence>
<evidence type="ECO:0000256" key="9">
    <source>
        <dbReference type="ARBA" id="ARBA00022842"/>
    </source>
</evidence>
<dbReference type="SUPFAM" id="SSF52518">
    <property type="entry name" value="Thiamin diphosphate-binding fold (THDP-binding)"/>
    <property type="match status" value="2"/>
</dbReference>
<keyword evidence="11" id="KW-0786">Thiamine pyrophosphate</keyword>
<keyword evidence="9" id="KW-0460">Magnesium</keyword>
<organism evidence="14 15">
    <name type="scientific">Pseudolactococcus insecticola</name>
    <dbReference type="NCBI Taxonomy" id="2709158"/>
    <lineage>
        <taxon>Bacteria</taxon>
        <taxon>Bacillati</taxon>
        <taxon>Bacillota</taxon>
        <taxon>Bacilli</taxon>
        <taxon>Lactobacillales</taxon>
        <taxon>Streptococcaceae</taxon>
        <taxon>Pseudolactococcus</taxon>
    </lineage>
</organism>
<evidence type="ECO:0000256" key="12">
    <source>
        <dbReference type="ARBA" id="ARBA00023229"/>
    </source>
</evidence>
<evidence type="ECO:0000256" key="8">
    <source>
        <dbReference type="ARBA" id="ARBA00022723"/>
    </source>
</evidence>
<dbReference type="InterPro" id="IPR005477">
    <property type="entry name" value="Dxylulose-5-P_synthase"/>
</dbReference>
<dbReference type="AlphaFoldDB" id="A0A6A0B833"/>
<dbReference type="FunFam" id="3.40.50.970:FF:000010">
    <property type="entry name" value="1-deoxy-D-xylulose-5-phosphate synthase"/>
    <property type="match status" value="1"/>
</dbReference>
<dbReference type="GO" id="GO:0009228">
    <property type="term" value="P:thiamine biosynthetic process"/>
    <property type="evidence" value="ECO:0007669"/>
    <property type="project" value="UniProtKB-KW"/>
</dbReference>
<gene>
    <name evidence="14" type="primary">dxsA</name>
    <name evidence="14" type="ORF">Hs20B_09120</name>
</gene>
<keyword evidence="8" id="KW-0479">Metal-binding</keyword>
<dbReference type="RefSeq" id="WP_172356122.1">
    <property type="nucleotide sequence ID" value="NZ_BLLH01000004.1"/>
</dbReference>
<keyword evidence="12" id="KW-0414">Isoprene biosynthesis</keyword>
<dbReference type="InterPro" id="IPR005475">
    <property type="entry name" value="Transketolase-like_Pyr-bd"/>
</dbReference>
<dbReference type="UniPathway" id="UPA00064">
    <property type="reaction ID" value="UER00091"/>
</dbReference>
<evidence type="ECO:0000256" key="1">
    <source>
        <dbReference type="ARBA" id="ARBA00001946"/>
    </source>
</evidence>
<dbReference type="EC" id="2.2.1.7" evidence="6"/>
<dbReference type="GO" id="GO:0046872">
    <property type="term" value="F:metal ion binding"/>
    <property type="evidence" value="ECO:0007669"/>
    <property type="project" value="UniProtKB-KW"/>
</dbReference>
<keyword evidence="15" id="KW-1185">Reference proteome</keyword>
<evidence type="ECO:0000256" key="4">
    <source>
        <dbReference type="ARBA" id="ARBA00011081"/>
    </source>
</evidence>
<dbReference type="PROSITE" id="PS00801">
    <property type="entry name" value="TRANSKETOLASE_1"/>
    <property type="match status" value="1"/>
</dbReference>
<dbReference type="Gene3D" id="3.40.50.970">
    <property type="match status" value="2"/>
</dbReference>
<dbReference type="Gene3D" id="3.40.50.920">
    <property type="match status" value="1"/>
</dbReference>
<comment type="subunit">
    <text evidence="5">Homodimer.</text>
</comment>
<evidence type="ECO:0000256" key="6">
    <source>
        <dbReference type="ARBA" id="ARBA00013150"/>
    </source>
</evidence>
<dbReference type="NCBIfam" id="NF003933">
    <property type="entry name" value="PRK05444.2-2"/>
    <property type="match status" value="1"/>
</dbReference>
<dbReference type="Pfam" id="PF13292">
    <property type="entry name" value="DXP_synthase_N"/>
    <property type="match status" value="1"/>
</dbReference>
<evidence type="ECO:0000313" key="15">
    <source>
        <dbReference type="Proteomes" id="UP000475928"/>
    </source>
</evidence>
<dbReference type="InterPro" id="IPR009014">
    <property type="entry name" value="Transketo_C/PFOR_II"/>
</dbReference>
<dbReference type="Pfam" id="PF02780">
    <property type="entry name" value="Transketolase_C"/>
    <property type="match status" value="1"/>
</dbReference>
<protein>
    <recommendedName>
        <fullName evidence="6">1-deoxy-D-xylulose-5-phosphate synthase</fullName>
        <ecNumber evidence="6">2.2.1.7</ecNumber>
    </recommendedName>
</protein>
<dbReference type="GO" id="GO:0005829">
    <property type="term" value="C:cytosol"/>
    <property type="evidence" value="ECO:0007669"/>
    <property type="project" value="TreeGrafter"/>
</dbReference>
<comment type="cofactor">
    <cofactor evidence="2">
        <name>thiamine diphosphate</name>
        <dbReference type="ChEBI" id="CHEBI:58937"/>
    </cofactor>
</comment>
<feature type="domain" description="Transketolase-like pyrimidine-binding" evidence="13">
    <location>
        <begin position="281"/>
        <end position="444"/>
    </location>
</feature>
<dbReference type="GO" id="GO:0008661">
    <property type="term" value="F:1-deoxy-D-xylulose-5-phosphate synthase activity"/>
    <property type="evidence" value="ECO:0007669"/>
    <property type="project" value="UniProtKB-EC"/>
</dbReference>
<dbReference type="GO" id="GO:0016114">
    <property type="term" value="P:terpenoid biosynthetic process"/>
    <property type="evidence" value="ECO:0007669"/>
    <property type="project" value="InterPro"/>
</dbReference>